<dbReference type="Proteomes" id="UP000611500">
    <property type="component" value="Unassembled WGS sequence"/>
</dbReference>
<keyword evidence="2" id="KW-1185">Reference proteome</keyword>
<gene>
    <name evidence="1" type="ORF">GCM10010961_06270</name>
</gene>
<dbReference type="AlphaFoldDB" id="A0A8J3H4N2"/>
<accession>A0A8J3H4N2</accession>
<dbReference type="RefSeq" id="WP_084437034.1">
    <property type="nucleotide sequence ID" value="NZ_BNAP01000002.1"/>
</dbReference>
<reference evidence="1" key="1">
    <citation type="journal article" date="2014" name="Int. J. Syst. Evol. Microbiol.">
        <title>Complete genome sequence of Corynebacterium casei LMG S-19264T (=DSM 44701T), isolated from a smear-ripened cheese.</title>
        <authorList>
            <consortium name="US DOE Joint Genome Institute (JGI-PGF)"/>
            <person name="Walter F."/>
            <person name="Albersmeier A."/>
            <person name="Kalinowski J."/>
            <person name="Ruckert C."/>
        </authorList>
    </citation>
    <scope>NUCLEOTIDE SEQUENCE</scope>
    <source>
        <strain evidence="1">CGMCC 1.7081</strain>
    </source>
</reference>
<proteinExistence type="predicted"/>
<dbReference type="EMBL" id="BNAP01000002">
    <property type="protein sequence ID" value="GHG82070.1"/>
    <property type="molecule type" value="Genomic_DNA"/>
</dbReference>
<protein>
    <submittedName>
        <fullName evidence="1">Uncharacterized protein</fullName>
    </submittedName>
</protein>
<name>A0A8J3H4N2_9RHOB</name>
<evidence type="ECO:0000313" key="2">
    <source>
        <dbReference type="Proteomes" id="UP000611500"/>
    </source>
</evidence>
<reference evidence="1" key="2">
    <citation type="submission" date="2020-09" db="EMBL/GenBank/DDBJ databases">
        <authorList>
            <person name="Sun Q."/>
            <person name="Zhou Y."/>
        </authorList>
    </citation>
    <scope>NUCLEOTIDE SEQUENCE</scope>
    <source>
        <strain evidence="1">CGMCC 1.7081</strain>
    </source>
</reference>
<organism evidence="1 2">
    <name type="scientific">Pseudodonghicola xiamenensis</name>
    <dbReference type="NCBI Taxonomy" id="337702"/>
    <lineage>
        <taxon>Bacteria</taxon>
        <taxon>Pseudomonadati</taxon>
        <taxon>Pseudomonadota</taxon>
        <taxon>Alphaproteobacteria</taxon>
        <taxon>Rhodobacterales</taxon>
        <taxon>Paracoccaceae</taxon>
        <taxon>Pseudodonghicola</taxon>
    </lineage>
</organism>
<comment type="caution">
    <text evidence="1">The sequence shown here is derived from an EMBL/GenBank/DDBJ whole genome shotgun (WGS) entry which is preliminary data.</text>
</comment>
<evidence type="ECO:0000313" key="1">
    <source>
        <dbReference type="EMBL" id="GHG82070.1"/>
    </source>
</evidence>
<sequence>MNNREDLQTWVLDAVIESGGEASVLDVAKKIWTSHETELRCSGDLFFTWQYDMRWAAQKLRASGKLTLNGRKWSVMP</sequence>